<dbReference type="PROSITE" id="PS51257">
    <property type="entry name" value="PROKAR_LIPOPROTEIN"/>
    <property type="match status" value="1"/>
</dbReference>
<dbReference type="InterPro" id="IPR000914">
    <property type="entry name" value="SBP_5_dom"/>
</dbReference>
<gene>
    <name evidence="3" type="ORF">WMO62_01715</name>
</gene>
<dbReference type="SUPFAM" id="SSF53850">
    <property type="entry name" value="Periplasmic binding protein-like II"/>
    <property type="match status" value="1"/>
</dbReference>
<feature type="signal peptide" evidence="1">
    <location>
        <begin position="1"/>
        <end position="23"/>
    </location>
</feature>
<sequence length="532" mass="57879">MKKRTGKILALLLSLTMVAGAMAGCGSEKADSTSGTQTEATTSADTAGKKTFVFGDTTFNAENEESNIDPHSAYCGWACIRYGVGETLMKINDSMQLEPWIAEGYELVDDLTWKITLKDGVCFSNGKSCDAEAVKKCLEDLVAVHERAAGDLKIDSMEADGLVLTIHTTEACPSLMNYLSEPYGCIIDMDEGVTEDGIVVGTGPFVATELVTDDHLNLVKNENYWDGNVNVDEITVRTISDGDTLALALQSGEINAAYGMAYASYPVFENDNYQFTSVQTSRSFYVQMNYASPVVADDAVREAIAMGIDKESFVNVLLNGYGYVATGAFPDTVDFGGSALHAKTYDPEGAKEVLEAAGWKDSDGDGIREKDGQKLTIKWLTYPSRQELPLLAEAAQSTLKEIGMDVQINATADHNSIWKDTSAWDVYVGANVNCGLGDPTNFFSTHCLDASTKNRGQYHSDKLEELAVQLNSTFDTTERNQIAIEMQQQLLDDNAFVFCSFLKMSMISQANVTGLTAHACDYYELTADLDIN</sequence>
<organism evidence="3 4">
    <name type="scientific">Hominiventricola aquisgranensis</name>
    <dbReference type="NCBI Taxonomy" id="3133164"/>
    <lineage>
        <taxon>Bacteria</taxon>
        <taxon>Bacillati</taxon>
        <taxon>Bacillota</taxon>
        <taxon>Clostridia</taxon>
        <taxon>Lachnospirales</taxon>
        <taxon>Lachnospiraceae</taxon>
        <taxon>Hominiventricola</taxon>
    </lineage>
</organism>
<feature type="chain" id="PRO_5046828631" evidence="1">
    <location>
        <begin position="24"/>
        <end position="532"/>
    </location>
</feature>
<dbReference type="Pfam" id="PF00496">
    <property type="entry name" value="SBP_bac_5"/>
    <property type="match status" value="1"/>
</dbReference>
<dbReference type="CDD" id="cd08490">
    <property type="entry name" value="PBP2_NikA_DppA_OppA_like_3"/>
    <property type="match status" value="1"/>
</dbReference>
<comment type="caution">
    <text evidence="3">The sequence shown here is derived from an EMBL/GenBank/DDBJ whole genome shotgun (WGS) entry which is preliminary data.</text>
</comment>
<keyword evidence="1" id="KW-0732">Signal</keyword>
<evidence type="ECO:0000313" key="3">
    <source>
        <dbReference type="EMBL" id="MEQ2577556.1"/>
    </source>
</evidence>
<evidence type="ECO:0000259" key="2">
    <source>
        <dbReference type="Pfam" id="PF00496"/>
    </source>
</evidence>
<proteinExistence type="predicted"/>
<dbReference type="PIRSF" id="PIRSF002741">
    <property type="entry name" value="MppA"/>
    <property type="match status" value="1"/>
</dbReference>
<dbReference type="InterPro" id="IPR039424">
    <property type="entry name" value="SBP_5"/>
</dbReference>
<dbReference type="Proteomes" id="UP001470288">
    <property type="component" value="Unassembled WGS sequence"/>
</dbReference>
<dbReference type="RefSeq" id="WP_118438648.1">
    <property type="nucleotide sequence ID" value="NZ_JBBMFC010000002.1"/>
</dbReference>
<evidence type="ECO:0000313" key="4">
    <source>
        <dbReference type="Proteomes" id="UP001470288"/>
    </source>
</evidence>
<dbReference type="EMBL" id="JBBMFC010000002">
    <property type="protein sequence ID" value="MEQ2577556.1"/>
    <property type="molecule type" value="Genomic_DNA"/>
</dbReference>
<evidence type="ECO:0000256" key="1">
    <source>
        <dbReference type="SAM" id="SignalP"/>
    </source>
</evidence>
<protein>
    <submittedName>
        <fullName evidence="3">ABC transporter substrate-binding protein</fullName>
    </submittedName>
</protein>
<dbReference type="PANTHER" id="PTHR30290:SF81">
    <property type="entry name" value="OLIGOPEPTIDE-BINDING PROTEIN OPPA"/>
    <property type="match status" value="1"/>
</dbReference>
<dbReference type="Gene3D" id="3.40.190.10">
    <property type="entry name" value="Periplasmic binding protein-like II"/>
    <property type="match status" value="1"/>
</dbReference>
<dbReference type="Gene3D" id="3.10.105.10">
    <property type="entry name" value="Dipeptide-binding Protein, Domain 3"/>
    <property type="match status" value="1"/>
</dbReference>
<feature type="domain" description="Solute-binding protein family 5" evidence="2">
    <location>
        <begin position="97"/>
        <end position="448"/>
    </location>
</feature>
<reference evidence="3 4" key="1">
    <citation type="submission" date="2024-03" db="EMBL/GenBank/DDBJ databases">
        <title>Human intestinal bacterial collection.</title>
        <authorList>
            <person name="Pauvert C."/>
            <person name="Hitch T.C.A."/>
            <person name="Clavel T."/>
        </authorList>
    </citation>
    <scope>NUCLEOTIDE SEQUENCE [LARGE SCALE GENOMIC DNA]</scope>
    <source>
        <strain evidence="3 4">CLA-AA-H78B</strain>
    </source>
</reference>
<name>A0ABV1HXT3_9FIRM</name>
<keyword evidence="4" id="KW-1185">Reference proteome</keyword>
<dbReference type="InterPro" id="IPR030678">
    <property type="entry name" value="Peptide/Ni-bd"/>
</dbReference>
<accession>A0ABV1HXT3</accession>
<dbReference type="PANTHER" id="PTHR30290">
    <property type="entry name" value="PERIPLASMIC BINDING COMPONENT OF ABC TRANSPORTER"/>
    <property type="match status" value="1"/>
</dbReference>